<dbReference type="Proteomes" id="UP000092154">
    <property type="component" value="Unassembled WGS sequence"/>
</dbReference>
<feature type="compositionally biased region" description="Pro residues" evidence="2">
    <location>
        <begin position="171"/>
        <end position="181"/>
    </location>
</feature>
<evidence type="ECO:0000256" key="2">
    <source>
        <dbReference type="SAM" id="MobiDB-lite"/>
    </source>
</evidence>
<feature type="repeat" description="WD" evidence="1">
    <location>
        <begin position="29"/>
        <end position="61"/>
    </location>
</feature>
<organism evidence="3 4">
    <name type="scientific">Rhizopogon vinicolor AM-OR11-026</name>
    <dbReference type="NCBI Taxonomy" id="1314800"/>
    <lineage>
        <taxon>Eukaryota</taxon>
        <taxon>Fungi</taxon>
        <taxon>Dikarya</taxon>
        <taxon>Basidiomycota</taxon>
        <taxon>Agaricomycotina</taxon>
        <taxon>Agaricomycetes</taxon>
        <taxon>Agaricomycetidae</taxon>
        <taxon>Boletales</taxon>
        <taxon>Suillineae</taxon>
        <taxon>Rhizopogonaceae</taxon>
        <taxon>Rhizopogon</taxon>
    </lineage>
</organism>
<dbReference type="InParanoid" id="A0A1B7MMJ7"/>
<feature type="region of interest" description="Disordered" evidence="2">
    <location>
        <begin position="120"/>
        <end position="219"/>
    </location>
</feature>
<evidence type="ECO:0000256" key="1">
    <source>
        <dbReference type="PROSITE-ProRule" id="PRU00221"/>
    </source>
</evidence>
<dbReference type="AlphaFoldDB" id="A0A1B7MMJ7"/>
<evidence type="ECO:0000313" key="3">
    <source>
        <dbReference type="EMBL" id="OAX33843.1"/>
    </source>
</evidence>
<dbReference type="SUPFAM" id="SSF50978">
    <property type="entry name" value="WD40 repeat-like"/>
    <property type="match status" value="1"/>
</dbReference>
<evidence type="ECO:0000313" key="4">
    <source>
        <dbReference type="Proteomes" id="UP000092154"/>
    </source>
</evidence>
<proteinExistence type="predicted"/>
<sequence length="219" mass="23865">MSQFPAKPTMEEGSAPQIQFKRPTAKYKLEGHDKVIWSFVFLYDNVHVVSGLWDGTMHKWNGLSPYQRLLAPAPSDSSQKRRLQNIFILSVLRAAVNESVGIQEPLKRRFRGLSNSLVPASSYSTPTECMPEGKVGGEEHGKDSSANITPSAAEESNDKGKQREELLADPDTPPLDGPSLPPQSSTALILASRTSEDILPSPDVVEANPDSVSDARLSP</sequence>
<protein>
    <recommendedName>
        <fullName evidence="5">WD40 repeat-like protein</fullName>
    </recommendedName>
</protein>
<reference evidence="3 4" key="1">
    <citation type="submission" date="2016-06" db="EMBL/GenBank/DDBJ databases">
        <title>Comparative genomics of the ectomycorrhizal sister species Rhizopogon vinicolor and Rhizopogon vesiculosus (Basidiomycota: Boletales) reveals a divergence of the mating type B locus.</title>
        <authorList>
            <consortium name="DOE Joint Genome Institute"/>
            <person name="Mujic A.B."/>
            <person name="Kuo A."/>
            <person name="Tritt A."/>
            <person name="Lipzen A."/>
            <person name="Chen C."/>
            <person name="Johnson J."/>
            <person name="Sharma A."/>
            <person name="Barry K."/>
            <person name="Grigoriev I.V."/>
            <person name="Spatafora J.W."/>
        </authorList>
    </citation>
    <scope>NUCLEOTIDE SEQUENCE [LARGE SCALE GENOMIC DNA]</scope>
    <source>
        <strain evidence="3 4">AM-OR11-026</strain>
    </source>
</reference>
<keyword evidence="1" id="KW-0853">WD repeat</keyword>
<keyword evidence="4" id="KW-1185">Reference proteome</keyword>
<dbReference type="InterPro" id="IPR036322">
    <property type="entry name" value="WD40_repeat_dom_sf"/>
</dbReference>
<name>A0A1B7MMJ7_9AGAM</name>
<gene>
    <name evidence="3" type="ORF">K503DRAFT_804060</name>
</gene>
<dbReference type="PROSITE" id="PS50082">
    <property type="entry name" value="WD_REPEATS_2"/>
    <property type="match status" value="1"/>
</dbReference>
<feature type="compositionally biased region" description="Basic and acidic residues" evidence="2">
    <location>
        <begin position="156"/>
        <end position="166"/>
    </location>
</feature>
<evidence type="ECO:0008006" key="5">
    <source>
        <dbReference type="Google" id="ProtNLM"/>
    </source>
</evidence>
<dbReference type="InterPro" id="IPR001680">
    <property type="entry name" value="WD40_rpt"/>
</dbReference>
<dbReference type="EMBL" id="KV448697">
    <property type="protein sequence ID" value="OAX33843.1"/>
    <property type="molecule type" value="Genomic_DNA"/>
</dbReference>
<accession>A0A1B7MMJ7</accession>